<reference evidence="1" key="1">
    <citation type="journal article" date="2022" name="New Phytol.">
        <title>Evolutionary transition to the ectomycorrhizal habit in the genomes of a hyperdiverse lineage of mushroom-forming fungi.</title>
        <authorList>
            <person name="Looney B."/>
            <person name="Miyauchi S."/>
            <person name="Morin E."/>
            <person name="Drula E."/>
            <person name="Courty P.E."/>
            <person name="Kohler A."/>
            <person name="Kuo A."/>
            <person name="LaButti K."/>
            <person name="Pangilinan J."/>
            <person name="Lipzen A."/>
            <person name="Riley R."/>
            <person name="Andreopoulos W."/>
            <person name="He G."/>
            <person name="Johnson J."/>
            <person name="Nolan M."/>
            <person name="Tritt A."/>
            <person name="Barry K.W."/>
            <person name="Grigoriev I.V."/>
            <person name="Nagy L.G."/>
            <person name="Hibbett D."/>
            <person name="Henrissat B."/>
            <person name="Matheny P.B."/>
            <person name="Labbe J."/>
            <person name="Martin F.M."/>
        </authorList>
    </citation>
    <scope>NUCLEOTIDE SEQUENCE</scope>
    <source>
        <strain evidence="1">BPL690</strain>
    </source>
</reference>
<gene>
    <name evidence="1" type="ORF">B0F90DRAFT_1320300</name>
</gene>
<accession>A0AAD4M747</accession>
<evidence type="ECO:0000313" key="2">
    <source>
        <dbReference type="Proteomes" id="UP001203297"/>
    </source>
</evidence>
<evidence type="ECO:0000313" key="1">
    <source>
        <dbReference type="EMBL" id="KAI0303752.1"/>
    </source>
</evidence>
<dbReference type="EMBL" id="WTXG01000008">
    <property type="protein sequence ID" value="KAI0303752.1"/>
    <property type="molecule type" value="Genomic_DNA"/>
</dbReference>
<dbReference type="Proteomes" id="UP001203297">
    <property type="component" value="Unassembled WGS sequence"/>
</dbReference>
<name>A0AAD4M747_9AGAM</name>
<keyword evidence="2" id="KW-1185">Reference proteome</keyword>
<organism evidence="1 2">
    <name type="scientific">Multifurca ochricompacta</name>
    <dbReference type="NCBI Taxonomy" id="376703"/>
    <lineage>
        <taxon>Eukaryota</taxon>
        <taxon>Fungi</taxon>
        <taxon>Dikarya</taxon>
        <taxon>Basidiomycota</taxon>
        <taxon>Agaricomycotina</taxon>
        <taxon>Agaricomycetes</taxon>
        <taxon>Russulales</taxon>
        <taxon>Russulaceae</taxon>
        <taxon>Multifurca</taxon>
    </lineage>
</organism>
<sequence length="154" mass="16794">MTCRHDRTTSGIRNAEMKWTNHGNLSVYGVRLEGWPGSIPMQNPSTLSTSQNRELRDAIINGTLKFCCINGETSLPSDGALYGPGGTSSDLSWAISEEFNTPIFIESQVSNVTNAERIAHRKELTNYFPGVTVPIVGEIESDGGECEPTMVKVT</sequence>
<dbReference type="AlphaFoldDB" id="A0AAD4M747"/>
<comment type="caution">
    <text evidence="1">The sequence shown here is derived from an EMBL/GenBank/DDBJ whole genome shotgun (WGS) entry which is preliminary data.</text>
</comment>
<proteinExistence type="predicted"/>
<protein>
    <submittedName>
        <fullName evidence="1">Uncharacterized protein</fullName>
    </submittedName>
</protein>